<dbReference type="RefSeq" id="WP_203913284.1">
    <property type="nucleotide sequence ID" value="NZ_BONY01000070.1"/>
</dbReference>
<dbReference type="Pfam" id="PF16170">
    <property type="entry name" value="DUF4873"/>
    <property type="match status" value="1"/>
</dbReference>
<accession>A0A8J3QET5</accession>
<organism evidence="2 3">
    <name type="scientific">Rhizocola hellebori</name>
    <dbReference type="NCBI Taxonomy" id="1392758"/>
    <lineage>
        <taxon>Bacteria</taxon>
        <taxon>Bacillati</taxon>
        <taxon>Actinomycetota</taxon>
        <taxon>Actinomycetes</taxon>
        <taxon>Micromonosporales</taxon>
        <taxon>Micromonosporaceae</taxon>
        <taxon>Rhizocola</taxon>
    </lineage>
</organism>
<proteinExistence type="predicted"/>
<sequence length="75" mass="8465">MRLETEHGTFEVQARMLGRVEPVDGRYHWDGRIEPDERIAALVRSGARQARLDGVAVRLTEVDPWGGVLVRGTRP</sequence>
<evidence type="ECO:0000313" key="3">
    <source>
        <dbReference type="Proteomes" id="UP000612899"/>
    </source>
</evidence>
<feature type="domain" description="DUF4873" evidence="1">
    <location>
        <begin position="3"/>
        <end position="73"/>
    </location>
</feature>
<name>A0A8J3QET5_9ACTN</name>
<dbReference type="InterPro" id="IPR032371">
    <property type="entry name" value="DUF4873"/>
</dbReference>
<evidence type="ECO:0000259" key="1">
    <source>
        <dbReference type="Pfam" id="PF16170"/>
    </source>
</evidence>
<reference evidence="2" key="1">
    <citation type="submission" date="2021-01" db="EMBL/GenBank/DDBJ databases">
        <title>Whole genome shotgun sequence of Rhizocola hellebori NBRC 109834.</title>
        <authorList>
            <person name="Komaki H."/>
            <person name="Tamura T."/>
        </authorList>
    </citation>
    <scope>NUCLEOTIDE SEQUENCE</scope>
    <source>
        <strain evidence="2">NBRC 109834</strain>
    </source>
</reference>
<keyword evidence="3" id="KW-1185">Reference proteome</keyword>
<dbReference type="AlphaFoldDB" id="A0A8J3QET5"/>
<protein>
    <recommendedName>
        <fullName evidence="1">DUF4873 domain-containing protein</fullName>
    </recommendedName>
</protein>
<dbReference type="EMBL" id="BONY01000070">
    <property type="protein sequence ID" value="GIH09554.1"/>
    <property type="molecule type" value="Genomic_DNA"/>
</dbReference>
<gene>
    <name evidence="2" type="ORF">Rhe02_76210</name>
</gene>
<comment type="caution">
    <text evidence="2">The sequence shown here is derived from an EMBL/GenBank/DDBJ whole genome shotgun (WGS) entry which is preliminary data.</text>
</comment>
<dbReference type="Proteomes" id="UP000612899">
    <property type="component" value="Unassembled WGS sequence"/>
</dbReference>
<evidence type="ECO:0000313" key="2">
    <source>
        <dbReference type="EMBL" id="GIH09554.1"/>
    </source>
</evidence>